<dbReference type="SUPFAM" id="SSF52058">
    <property type="entry name" value="L domain-like"/>
    <property type="match status" value="1"/>
</dbReference>
<dbReference type="InterPro" id="IPR036388">
    <property type="entry name" value="WH-like_DNA-bd_sf"/>
</dbReference>
<evidence type="ECO:0000313" key="16">
    <source>
        <dbReference type="EMBL" id="RCV37763.1"/>
    </source>
</evidence>
<dbReference type="Gene3D" id="3.40.50.300">
    <property type="entry name" value="P-loop containing nucleotide triphosphate hydrolases"/>
    <property type="match status" value="1"/>
</dbReference>
<evidence type="ECO:0000256" key="2">
    <source>
        <dbReference type="ARBA" id="ARBA00008894"/>
    </source>
</evidence>
<dbReference type="GO" id="GO:0004672">
    <property type="term" value="F:protein kinase activity"/>
    <property type="evidence" value="ECO:0007669"/>
    <property type="project" value="InterPro"/>
</dbReference>
<comment type="subcellular location">
    <subcellularLocation>
        <location evidence="1">Cell membrane</location>
        <topology evidence="1">Single-pass membrane protein</topology>
    </subcellularLocation>
</comment>
<dbReference type="GO" id="GO:0009626">
    <property type="term" value="P:plant-type hypersensitive response"/>
    <property type="evidence" value="ECO:0007669"/>
    <property type="project" value="UniProtKB-ARBA"/>
</dbReference>
<dbReference type="GO" id="GO:0005524">
    <property type="term" value="F:ATP binding"/>
    <property type="evidence" value="ECO:0007669"/>
    <property type="project" value="UniProtKB-UniRule"/>
</dbReference>
<dbReference type="GO" id="GO:0043531">
    <property type="term" value="F:ADP binding"/>
    <property type="evidence" value="ECO:0007669"/>
    <property type="project" value="InterPro"/>
</dbReference>
<dbReference type="Gene3D" id="3.80.10.10">
    <property type="entry name" value="Ribonuclease Inhibitor"/>
    <property type="match status" value="2"/>
</dbReference>
<evidence type="ECO:0000256" key="3">
    <source>
        <dbReference type="ARBA" id="ARBA00022614"/>
    </source>
</evidence>
<reference evidence="16" key="1">
    <citation type="journal article" date="2012" name="Nat. Biotechnol.">
        <title>Reference genome sequence of the model plant Setaria.</title>
        <authorList>
            <person name="Bennetzen J.L."/>
            <person name="Schmutz J."/>
            <person name="Wang H."/>
            <person name="Percifield R."/>
            <person name="Hawkins J."/>
            <person name="Pontaroli A.C."/>
            <person name="Estep M."/>
            <person name="Feng L."/>
            <person name="Vaughn J.N."/>
            <person name="Grimwood J."/>
            <person name="Jenkins J."/>
            <person name="Barry K."/>
            <person name="Lindquist E."/>
            <person name="Hellsten U."/>
            <person name="Deshpande S."/>
            <person name="Wang X."/>
            <person name="Wu X."/>
            <person name="Mitros T."/>
            <person name="Triplett J."/>
            <person name="Yang X."/>
            <person name="Ye C.Y."/>
            <person name="Mauro-Herrera M."/>
            <person name="Wang L."/>
            <person name="Li P."/>
            <person name="Sharma M."/>
            <person name="Sharma R."/>
            <person name="Ronald P.C."/>
            <person name="Panaud O."/>
            <person name="Kellogg E.A."/>
            <person name="Brutnell T.P."/>
            <person name="Doust A.N."/>
            <person name="Tuskan G.A."/>
            <person name="Rokhsar D."/>
            <person name="Devos K.M."/>
        </authorList>
    </citation>
    <scope>NUCLEOTIDE SEQUENCE [LARGE SCALE GENOMIC DNA]</scope>
    <source>
        <strain evidence="16">Yugu1</strain>
    </source>
</reference>
<keyword evidence="8" id="KW-0418">Kinase</keyword>
<dbReference type="PROSITE" id="PS50011">
    <property type="entry name" value="PROTEIN_KINASE_DOM"/>
    <property type="match status" value="1"/>
</dbReference>
<dbReference type="Pfam" id="PF23559">
    <property type="entry name" value="WHD_DRP"/>
    <property type="match status" value="1"/>
</dbReference>
<keyword evidence="11" id="KW-1133">Transmembrane helix</keyword>
<dbReference type="Gene3D" id="1.10.510.10">
    <property type="entry name" value="Transferase(Phosphotransferase) domain 1"/>
    <property type="match status" value="1"/>
</dbReference>
<dbReference type="Gene3D" id="3.30.200.20">
    <property type="entry name" value="Phosphorylase Kinase, domain 1"/>
    <property type="match status" value="1"/>
</dbReference>
<dbReference type="InterPro" id="IPR042197">
    <property type="entry name" value="Apaf_helical"/>
</dbReference>
<dbReference type="KEGG" id="sita:101767283"/>
<evidence type="ECO:0000259" key="15">
    <source>
        <dbReference type="PROSITE" id="PS50011"/>
    </source>
</evidence>
<dbReference type="PANTHER" id="PTHR45707:SF76">
    <property type="entry name" value="PROTEIN KINASE DOMAIN-CONTAINING PROTEIN"/>
    <property type="match status" value="1"/>
</dbReference>
<dbReference type="PANTHER" id="PTHR45707">
    <property type="entry name" value="C2 CALCIUM/LIPID-BINDING PLANT PHOSPHORIBOSYLTRANSFERASE FAMILY PROTEIN"/>
    <property type="match status" value="1"/>
</dbReference>
<feature type="binding site" evidence="14">
    <location>
        <position position="50"/>
    </location>
    <ligand>
        <name>ATP</name>
        <dbReference type="ChEBI" id="CHEBI:30616"/>
    </ligand>
</feature>
<organism evidence="16">
    <name type="scientific">Setaria italica</name>
    <name type="common">Foxtail millet</name>
    <name type="synonym">Panicum italicum</name>
    <dbReference type="NCBI Taxonomy" id="4555"/>
    <lineage>
        <taxon>Eukaryota</taxon>
        <taxon>Viridiplantae</taxon>
        <taxon>Streptophyta</taxon>
        <taxon>Embryophyta</taxon>
        <taxon>Tracheophyta</taxon>
        <taxon>Spermatophyta</taxon>
        <taxon>Magnoliopsida</taxon>
        <taxon>Liliopsida</taxon>
        <taxon>Poales</taxon>
        <taxon>Poaceae</taxon>
        <taxon>PACMAD clade</taxon>
        <taxon>Panicoideae</taxon>
        <taxon>Panicodae</taxon>
        <taxon>Paniceae</taxon>
        <taxon>Cenchrinae</taxon>
        <taxon>Setaria</taxon>
    </lineage>
</organism>
<keyword evidence="13" id="KW-0472">Membrane</keyword>
<sequence>MKGWTDDHPRKLQYSLVKEITNNFADELGRGTFGRVFKGLLDDGEEVAVKLLRYFTPEISDQQFQNEFGNLKKLKHPNIVQLLGFCDEPEEEIIEHKGKLILCYRIRRALCLEYVPNGSLRKFLSGGCLSKNWPIRYKIIKGICEGLQYLHKIPIFHLDLKPDNILLDEKMLPKIADFGLSRLIGEGNTKRTMTPLGTVGYLPPEFIDNQIISREYDIYSLGVIIMQIITGVTSFSDFADMEPQEFIEHVHDNWKRSLEEIPEYASLEADCKQVKRCMEIAINCKKKKRHERPTMEDIISKLDEMETVKIDTQLSIKKGYFEESRFLSSGILGRPYQLQSAGAVILAVTKIGSILGDETSKVVINKLSEKVQALKELPRKVDQIRMKLTSMSDTIQEIGTDYLTDEPVNNWIGEVRKVAYRVEDVVDKYSYHVFQLMQEGFLKKYFIKGTHYAIVFSAITDEIADIEEEINQVILMKDQWLQHSQLVPDKLAVIERQRSQDGFQDFVKDEELVGIVKNRKLLSGWLYSDELDSTVITVSGMGGLGKSTLVTNLYEREKVNFPVHAWIVVSQICPADALLRKLLWKIEDMVPPVPSEIDKMDVHDLKAEIKKKLQNRKCLIVLDDVWEQEVYFKIHDAFQNHQASRIIITTRKDHVGAIASLDHHLELEPLDGPDAFDLFCRRAFHNKKDHKCPKEFEKIAKSIVDRCHGLPLAIVTIGSFLSSRPRINIWNQTYNQLRSELSANDHVRAILNLSYHALSGDLRNCFLYCSLFPEDYPMSRESLVRLWVAEGFVLSREKNTPEEVAEVNLMELIHRNMLEVVDYDELGRVSTCKMHGLMRDLALSVAKEEKFGSANDYEAIIQVDPHVRRLSLCRWKVNISLKVKFPRLRSLVAHGMISSTPYLLSSILCESKHLTVLELQDSNITEVPTFIGNLFNLRYIGLRRTNVKSLPESIEKLSNLHTLDIKQTQIEKLPRGIVNVKKLRHLLADRLVDEKQSDFRYFIGVESPKGLSNLEELQTLETVQVSKDLFVQLKKLMQLRSIWIDNVSVSDCANLFATLSTMPLLSSLLISARDLNETLCLQALDPISTKLHRLIVRGQWTSGTLRYPIFRNHGEHLKYLALSWCQLGEDPLGVLAPHVPNLTYLSLNRVNSASTLVLSAGCFPHLKKLVLKRMPDVKQMEIEDGALPRIEGLYIVSLAQLDKVPQGIELLLSLKRLWLLYLHDEFKTLWQTSGMHQKMQHVPEIRI</sequence>
<name>A0A368S5Z5_SETIT</name>
<keyword evidence="3" id="KW-0433">Leucine-rich repeat</keyword>
<evidence type="ECO:0000256" key="9">
    <source>
        <dbReference type="ARBA" id="ARBA00022821"/>
    </source>
</evidence>
<dbReference type="Pfam" id="PF00931">
    <property type="entry name" value="NB-ARC"/>
    <property type="match status" value="1"/>
</dbReference>
<dbReference type="GO" id="GO:0002758">
    <property type="term" value="P:innate immune response-activating signaling pathway"/>
    <property type="evidence" value="ECO:0007669"/>
    <property type="project" value="UniProtKB-ARBA"/>
</dbReference>
<dbReference type="InterPro" id="IPR055414">
    <property type="entry name" value="LRR_R13L4/SHOC2-like"/>
</dbReference>
<keyword evidence="9" id="KW-0611">Plant defense</keyword>
<dbReference type="Gene3D" id="1.20.5.4130">
    <property type="match status" value="1"/>
</dbReference>
<dbReference type="InterPro" id="IPR000719">
    <property type="entry name" value="Prot_kinase_dom"/>
</dbReference>
<protein>
    <recommendedName>
        <fullName evidence="15">Protein kinase domain-containing protein</fullName>
    </recommendedName>
</protein>
<evidence type="ECO:0000256" key="11">
    <source>
        <dbReference type="ARBA" id="ARBA00022989"/>
    </source>
</evidence>
<dbReference type="PROSITE" id="PS00108">
    <property type="entry name" value="PROTEIN_KINASE_ST"/>
    <property type="match status" value="1"/>
</dbReference>
<keyword evidence="7 14" id="KW-0547">Nucleotide-binding</keyword>
<dbReference type="InterPro" id="IPR058922">
    <property type="entry name" value="WHD_DRP"/>
</dbReference>
<dbReference type="FunFam" id="1.10.10.10:FF:000322">
    <property type="entry name" value="Probable disease resistance protein At1g63360"/>
    <property type="match status" value="1"/>
</dbReference>
<dbReference type="AlphaFoldDB" id="A0A368S5Z5"/>
<dbReference type="Gene3D" id="1.10.8.430">
    <property type="entry name" value="Helical domain of apoptotic protease-activating factors"/>
    <property type="match status" value="1"/>
</dbReference>
<dbReference type="OrthoDB" id="606096at2759"/>
<evidence type="ECO:0000256" key="5">
    <source>
        <dbReference type="ARBA" id="ARBA00022692"/>
    </source>
</evidence>
<dbReference type="EMBL" id="CM003535">
    <property type="protein sequence ID" value="RCV37763.1"/>
    <property type="molecule type" value="Genomic_DNA"/>
</dbReference>
<evidence type="ECO:0000256" key="1">
    <source>
        <dbReference type="ARBA" id="ARBA00004162"/>
    </source>
</evidence>
<accession>A0A368S5Z5</accession>
<dbReference type="Pfam" id="PF00069">
    <property type="entry name" value="Pkinase"/>
    <property type="match status" value="1"/>
</dbReference>
<dbReference type="Pfam" id="PF18052">
    <property type="entry name" value="Rx_N"/>
    <property type="match status" value="1"/>
</dbReference>
<dbReference type="InterPro" id="IPR011009">
    <property type="entry name" value="Kinase-like_dom_sf"/>
</dbReference>
<dbReference type="PROSITE" id="PS00107">
    <property type="entry name" value="PROTEIN_KINASE_ATP"/>
    <property type="match status" value="1"/>
</dbReference>
<dbReference type="SUPFAM" id="SSF52540">
    <property type="entry name" value="P-loop containing nucleoside triphosphate hydrolases"/>
    <property type="match status" value="1"/>
</dbReference>
<dbReference type="PRINTS" id="PR00364">
    <property type="entry name" value="DISEASERSIST"/>
</dbReference>
<dbReference type="Gene3D" id="1.10.10.10">
    <property type="entry name" value="Winged helix-like DNA-binding domain superfamily/Winged helix DNA-binding domain"/>
    <property type="match status" value="1"/>
</dbReference>
<dbReference type="InterPro" id="IPR027417">
    <property type="entry name" value="P-loop_NTPase"/>
</dbReference>
<evidence type="ECO:0000256" key="4">
    <source>
        <dbReference type="ARBA" id="ARBA00022679"/>
    </source>
</evidence>
<dbReference type="InterPro" id="IPR008271">
    <property type="entry name" value="Ser/Thr_kinase_AS"/>
</dbReference>
<keyword evidence="5" id="KW-0812">Transmembrane</keyword>
<dbReference type="Pfam" id="PF23598">
    <property type="entry name" value="LRR_14"/>
    <property type="match status" value="1"/>
</dbReference>
<dbReference type="STRING" id="4555.A0A368S5Z5"/>
<keyword evidence="12" id="KW-0175">Coiled coil</keyword>
<keyword evidence="6" id="KW-0677">Repeat</keyword>
<dbReference type="GO" id="GO:0042742">
    <property type="term" value="P:defense response to bacterium"/>
    <property type="evidence" value="ECO:0007669"/>
    <property type="project" value="UniProtKB-ARBA"/>
</dbReference>
<dbReference type="InterPro" id="IPR002182">
    <property type="entry name" value="NB-ARC"/>
</dbReference>
<dbReference type="InterPro" id="IPR017441">
    <property type="entry name" value="Protein_kinase_ATP_BS"/>
</dbReference>
<evidence type="ECO:0000256" key="14">
    <source>
        <dbReference type="PROSITE-ProRule" id="PRU10141"/>
    </source>
</evidence>
<evidence type="ECO:0000256" key="12">
    <source>
        <dbReference type="ARBA" id="ARBA00023054"/>
    </source>
</evidence>
<proteinExistence type="inferred from homology"/>
<evidence type="ECO:0000256" key="6">
    <source>
        <dbReference type="ARBA" id="ARBA00022737"/>
    </source>
</evidence>
<reference evidence="16" key="2">
    <citation type="submission" date="2015-07" db="EMBL/GenBank/DDBJ databases">
        <authorList>
            <person name="Noorani M."/>
        </authorList>
    </citation>
    <scope>NUCLEOTIDE SEQUENCE</scope>
    <source>
        <strain evidence="16">Yugu1</strain>
    </source>
</reference>
<gene>
    <name evidence="16" type="ORF">SETIT_8G088900v2</name>
</gene>
<evidence type="ECO:0000256" key="13">
    <source>
        <dbReference type="ARBA" id="ARBA00023136"/>
    </source>
</evidence>
<evidence type="ECO:0000256" key="8">
    <source>
        <dbReference type="ARBA" id="ARBA00022777"/>
    </source>
</evidence>
<dbReference type="FunFam" id="1.10.510.10:FF:000870">
    <property type="entry name" value="OSJNBa0016N04.16-like protein"/>
    <property type="match status" value="1"/>
</dbReference>
<dbReference type="SUPFAM" id="SSF56112">
    <property type="entry name" value="Protein kinase-like (PK-like)"/>
    <property type="match status" value="1"/>
</dbReference>
<keyword evidence="4" id="KW-0808">Transferase</keyword>
<dbReference type="GO" id="GO:0005886">
    <property type="term" value="C:plasma membrane"/>
    <property type="evidence" value="ECO:0007669"/>
    <property type="project" value="UniProtKB-SubCell"/>
</dbReference>
<keyword evidence="10 14" id="KW-0067">ATP-binding</keyword>
<dbReference type="InterPro" id="IPR032675">
    <property type="entry name" value="LRR_dom_sf"/>
</dbReference>
<comment type="similarity">
    <text evidence="2">Belongs to the disease resistance NB-LRR family.</text>
</comment>
<dbReference type="InterPro" id="IPR041118">
    <property type="entry name" value="Rx_N"/>
</dbReference>
<dbReference type="SMART" id="SM00220">
    <property type="entry name" value="S_TKc"/>
    <property type="match status" value="1"/>
</dbReference>
<evidence type="ECO:0000256" key="7">
    <source>
        <dbReference type="ARBA" id="ARBA00022741"/>
    </source>
</evidence>
<evidence type="ECO:0000256" key="10">
    <source>
        <dbReference type="ARBA" id="ARBA00022840"/>
    </source>
</evidence>
<feature type="domain" description="Protein kinase" evidence="15">
    <location>
        <begin position="22"/>
        <end position="308"/>
    </location>
</feature>